<dbReference type="InterPro" id="IPR023298">
    <property type="entry name" value="ATPase_P-typ_TM_dom_sf"/>
</dbReference>
<dbReference type="InterPro" id="IPR059000">
    <property type="entry name" value="ATPase_P-type_domA"/>
</dbReference>
<evidence type="ECO:0000313" key="20">
    <source>
        <dbReference type="EMBL" id="QEC57915.1"/>
    </source>
</evidence>
<evidence type="ECO:0000256" key="16">
    <source>
        <dbReference type="ARBA" id="ARBA00029806"/>
    </source>
</evidence>
<dbReference type="Pfam" id="PF00689">
    <property type="entry name" value="Cation_ATPase_C"/>
    <property type="match status" value="1"/>
</dbReference>
<dbReference type="Gene3D" id="1.20.1110.10">
    <property type="entry name" value="Calcium-transporting ATPase, transmembrane domain"/>
    <property type="match status" value="1"/>
</dbReference>
<feature type="transmembrane region" description="Helical" evidence="18">
    <location>
        <begin position="744"/>
        <end position="764"/>
    </location>
</feature>
<feature type="transmembrane region" description="Helical" evidence="18">
    <location>
        <begin position="61"/>
        <end position="79"/>
    </location>
</feature>
<evidence type="ECO:0000256" key="3">
    <source>
        <dbReference type="ARBA" id="ARBA00008746"/>
    </source>
</evidence>
<dbReference type="AlphaFoldDB" id="A0A5B8UPP4"/>
<comment type="function">
    <text evidence="1">Mediates magnesium influx to the cytosol.</text>
</comment>
<feature type="domain" description="Cation-transporting P-type ATPase N-terminal" evidence="19">
    <location>
        <begin position="8"/>
        <end position="81"/>
    </location>
</feature>
<accession>A0A5B8UPP4</accession>
<dbReference type="InterPro" id="IPR001757">
    <property type="entry name" value="P_typ_ATPase"/>
</dbReference>
<keyword evidence="9 18" id="KW-0812">Transmembrane</keyword>
<keyword evidence="15 18" id="KW-0472">Membrane</keyword>
<dbReference type="InterPro" id="IPR023214">
    <property type="entry name" value="HAD_sf"/>
</dbReference>
<dbReference type="InterPro" id="IPR006415">
    <property type="entry name" value="P-type_ATPase_IIIB"/>
</dbReference>
<keyword evidence="6" id="KW-1003">Cell membrane</keyword>
<keyword evidence="10" id="KW-0547">Nucleotide-binding</keyword>
<dbReference type="SMART" id="SM00831">
    <property type="entry name" value="Cation_ATPase_N"/>
    <property type="match status" value="1"/>
</dbReference>
<evidence type="ECO:0000256" key="6">
    <source>
        <dbReference type="ARBA" id="ARBA00022475"/>
    </source>
</evidence>
<comment type="catalytic activity">
    <reaction evidence="17">
        <text>Mg(2+)(out) + ATP + H2O = Mg(2+)(in) + ADP + phosphate + H(+)</text>
        <dbReference type="Rhea" id="RHEA:10260"/>
        <dbReference type="ChEBI" id="CHEBI:15377"/>
        <dbReference type="ChEBI" id="CHEBI:15378"/>
        <dbReference type="ChEBI" id="CHEBI:18420"/>
        <dbReference type="ChEBI" id="CHEBI:30616"/>
        <dbReference type="ChEBI" id="CHEBI:43474"/>
        <dbReference type="ChEBI" id="CHEBI:456216"/>
        <dbReference type="EC" id="7.2.2.14"/>
    </reaction>
</comment>
<dbReference type="InterPro" id="IPR018303">
    <property type="entry name" value="ATPase_P-typ_P_site"/>
</dbReference>
<dbReference type="PANTHER" id="PTHR42861">
    <property type="entry name" value="CALCIUM-TRANSPORTING ATPASE"/>
    <property type="match status" value="1"/>
</dbReference>
<dbReference type="NCBIfam" id="TIGR01494">
    <property type="entry name" value="ATPase_P-type"/>
    <property type="match status" value="2"/>
</dbReference>
<dbReference type="OrthoDB" id="9770315at2"/>
<dbReference type="NCBIfam" id="TIGR01524">
    <property type="entry name" value="ATPase-IIIB_Mg"/>
    <property type="match status" value="1"/>
</dbReference>
<evidence type="ECO:0000256" key="8">
    <source>
        <dbReference type="ARBA" id="ARBA00022553"/>
    </source>
</evidence>
<dbReference type="InterPro" id="IPR044492">
    <property type="entry name" value="P_typ_ATPase_HD_dom"/>
</dbReference>
<dbReference type="Gene3D" id="2.70.150.10">
    <property type="entry name" value="Calcium-transporting ATPase, cytoplasmic transduction domain A"/>
    <property type="match status" value="1"/>
</dbReference>
<dbReference type="Proteomes" id="UP000321204">
    <property type="component" value="Chromosome"/>
</dbReference>
<evidence type="ECO:0000256" key="13">
    <source>
        <dbReference type="ARBA" id="ARBA00022967"/>
    </source>
</evidence>
<dbReference type="Pfam" id="PF13246">
    <property type="entry name" value="Cation_ATPase"/>
    <property type="match status" value="1"/>
</dbReference>
<sequence>MGVETSQSFWQQTTDTAFLNLRSSVNGLSAEEARKRMADQGETKTLTKPWIADAKLLLSQFKSPLILLLLFAVIVSTVLGEYSNSLIVLLVLLTSGVLGFVQERNAGRAVQALQALIHTRATVRRDGKVQDVLIEEVVKGDIVLLRAGDMIPADALVLEANDLHVNESVLTGESFAVEKFAGESFVSSLNKASNAVFKGTSVINGTATVVAVKTGSDSELGKIAGSIQKAAPLTSFEKGITSFGKFLVWLTVIISSAIFVFNLFFHRPFFDSLLFSLALAVGIAPALLPAILTLTLSAGARRMAAQKVIVKKLSAIQNLGEIDVLCCDKTGTITEGVVQLQTAADSDAAKEQALLRYAYLNASFESGFANPIDEAIRQQKEIDITGYTKCDEVPYDFIRKRLSIVAEKDGRHLMITKGSFNTVLDVCTTAEEGSDLVPITAKKDALKKQFEAYSDKGFRVLAIAVKDVTGDPVINKDDECEMIFAGLLLFADPLKEDVLGSIQKLRSKGVSLKIITGDNYRVAQYIASQINLSPEKIVTGAELATMNAEELKAKVAATDLFAETLPAQKEAIIKALQNSGCSVGYLGDGINDASALKAADVGISVQGAVDVAKEAADMVLLDRHLDVINNGIEEGRKTFMNTLKYIFVTTSANFGNMFSMAIASLLLPFIPLLPIQILLNNFLSDIPAFGIASDAVDKELVRRPQKWNIAAIRRFMVVFGLQSSLFDFATFGLLYFVFRATPPTFRTAWFTESLLTQVMILWVIRTKRPFFKSKPAGYLRYATLAVFVVGVSLSYWPFAKLFAFLPLPLSLLAGILLITLAYLLLSEQTKRWVYKRL</sequence>
<organism evidence="20 21">
    <name type="scientific">Flavisolibacter ginsenosidimutans</name>
    <dbReference type="NCBI Taxonomy" id="661481"/>
    <lineage>
        <taxon>Bacteria</taxon>
        <taxon>Pseudomonadati</taxon>
        <taxon>Bacteroidota</taxon>
        <taxon>Chitinophagia</taxon>
        <taxon>Chitinophagales</taxon>
        <taxon>Chitinophagaceae</taxon>
        <taxon>Flavisolibacter</taxon>
    </lineage>
</organism>
<keyword evidence="12" id="KW-0460">Magnesium</keyword>
<dbReference type="Pfam" id="PF00690">
    <property type="entry name" value="Cation_ATPase_N"/>
    <property type="match status" value="1"/>
</dbReference>
<dbReference type="PRINTS" id="PR01836">
    <property type="entry name" value="MGATPASE"/>
</dbReference>
<proteinExistence type="inferred from homology"/>
<comment type="subcellular location">
    <subcellularLocation>
        <location evidence="2">Cell inner membrane</location>
        <topology evidence="2">Multi-pass membrane protein</topology>
    </subcellularLocation>
</comment>
<dbReference type="Gene3D" id="3.40.1110.10">
    <property type="entry name" value="Calcium-transporting ATPase, cytoplasmic domain N"/>
    <property type="match status" value="1"/>
</dbReference>
<evidence type="ECO:0000256" key="7">
    <source>
        <dbReference type="ARBA" id="ARBA00022519"/>
    </source>
</evidence>
<dbReference type="SFLD" id="SFLDF00027">
    <property type="entry name" value="p-type_atpase"/>
    <property type="match status" value="1"/>
</dbReference>
<dbReference type="InterPro" id="IPR023299">
    <property type="entry name" value="ATPase_P-typ_cyto_dom_N"/>
</dbReference>
<dbReference type="PROSITE" id="PS00154">
    <property type="entry name" value="ATPASE_E1_E2"/>
    <property type="match status" value="1"/>
</dbReference>
<feature type="transmembrane region" description="Helical" evidence="18">
    <location>
        <begin position="645"/>
        <end position="667"/>
    </location>
</feature>
<feature type="transmembrane region" description="Helical" evidence="18">
    <location>
        <begin position="277"/>
        <end position="297"/>
    </location>
</feature>
<dbReference type="GO" id="GO:0005524">
    <property type="term" value="F:ATP binding"/>
    <property type="evidence" value="ECO:0007669"/>
    <property type="project" value="UniProtKB-KW"/>
</dbReference>
<reference evidence="20 21" key="1">
    <citation type="journal article" date="2015" name="Int. J. Syst. Evol. Microbiol.">
        <title>Flavisolibacter ginsenosidimutans sp. nov., with ginsenoside-converting activity isolated from soil used for cultivating ginseng.</title>
        <authorList>
            <person name="Zhao Y."/>
            <person name="Liu Q."/>
            <person name="Kang M.S."/>
            <person name="Jin F."/>
            <person name="Yu H."/>
            <person name="Im W.T."/>
        </authorList>
    </citation>
    <scope>NUCLEOTIDE SEQUENCE [LARGE SCALE GENOMIC DNA]</scope>
    <source>
        <strain evidence="20 21">Gsoil 636</strain>
    </source>
</reference>
<dbReference type="RefSeq" id="WP_146790735.1">
    <property type="nucleotide sequence ID" value="NZ_BAABIO010000003.1"/>
</dbReference>
<evidence type="ECO:0000256" key="15">
    <source>
        <dbReference type="ARBA" id="ARBA00023136"/>
    </source>
</evidence>
<dbReference type="GO" id="GO:0005886">
    <property type="term" value="C:plasma membrane"/>
    <property type="evidence" value="ECO:0007669"/>
    <property type="project" value="UniProtKB-SubCell"/>
</dbReference>
<feature type="transmembrane region" description="Helical" evidence="18">
    <location>
        <begin position="717"/>
        <end position="738"/>
    </location>
</feature>
<gene>
    <name evidence="20" type="primary">mgtA</name>
    <name evidence="20" type="ORF">FSB75_19060</name>
</gene>
<evidence type="ECO:0000256" key="9">
    <source>
        <dbReference type="ARBA" id="ARBA00022692"/>
    </source>
</evidence>
<evidence type="ECO:0000256" key="11">
    <source>
        <dbReference type="ARBA" id="ARBA00022840"/>
    </source>
</evidence>
<feature type="transmembrane region" description="Helical" evidence="18">
    <location>
        <begin position="246"/>
        <end position="265"/>
    </location>
</feature>
<evidence type="ECO:0000256" key="12">
    <source>
        <dbReference type="ARBA" id="ARBA00022842"/>
    </source>
</evidence>
<evidence type="ECO:0000256" key="17">
    <source>
        <dbReference type="ARBA" id="ARBA00047295"/>
    </source>
</evidence>
<dbReference type="EC" id="7.2.2.14" evidence="4"/>
<dbReference type="SUPFAM" id="SSF81653">
    <property type="entry name" value="Calcium ATPase, transduction domain A"/>
    <property type="match status" value="1"/>
</dbReference>
<dbReference type="Gene3D" id="3.40.50.1000">
    <property type="entry name" value="HAD superfamily/HAD-like"/>
    <property type="match status" value="1"/>
</dbReference>
<evidence type="ECO:0000256" key="2">
    <source>
        <dbReference type="ARBA" id="ARBA00004429"/>
    </source>
</evidence>
<evidence type="ECO:0000256" key="14">
    <source>
        <dbReference type="ARBA" id="ARBA00022989"/>
    </source>
</evidence>
<evidence type="ECO:0000259" key="19">
    <source>
        <dbReference type="SMART" id="SM00831"/>
    </source>
</evidence>
<evidence type="ECO:0000256" key="1">
    <source>
        <dbReference type="ARBA" id="ARBA00003954"/>
    </source>
</evidence>
<dbReference type="InterPro" id="IPR004014">
    <property type="entry name" value="ATPase_P-typ_cation-transptr_N"/>
</dbReference>
<dbReference type="EMBL" id="CP042433">
    <property type="protein sequence ID" value="QEC57915.1"/>
    <property type="molecule type" value="Genomic_DNA"/>
</dbReference>
<dbReference type="InterPro" id="IPR006068">
    <property type="entry name" value="ATPase_P-typ_cation-transptr_C"/>
</dbReference>
<keyword evidence="14 18" id="KW-1133">Transmembrane helix</keyword>
<name>A0A5B8UPP4_9BACT</name>
<evidence type="ECO:0000256" key="10">
    <source>
        <dbReference type="ARBA" id="ARBA00022741"/>
    </source>
</evidence>
<keyword evidence="7" id="KW-0997">Cell inner membrane</keyword>
<dbReference type="SUPFAM" id="SSF81665">
    <property type="entry name" value="Calcium ATPase, transmembrane domain M"/>
    <property type="match status" value="1"/>
</dbReference>
<feature type="transmembrane region" description="Helical" evidence="18">
    <location>
        <begin position="85"/>
        <end position="101"/>
    </location>
</feature>
<feature type="transmembrane region" description="Helical" evidence="18">
    <location>
        <begin position="776"/>
        <end position="796"/>
    </location>
</feature>
<protein>
    <recommendedName>
        <fullName evidence="5">Magnesium-transporting ATPase, P-type 1</fullName>
        <ecNumber evidence="4">7.2.2.14</ecNumber>
    </recommendedName>
    <alternativeName>
        <fullName evidence="16">Mg(2+) transport ATPase, P-type 1</fullName>
    </alternativeName>
</protein>
<dbReference type="SFLD" id="SFLDS00003">
    <property type="entry name" value="Haloacid_Dehalogenase"/>
    <property type="match status" value="1"/>
</dbReference>
<dbReference type="InterPro" id="IPR008250">
    <property type="entry name" value="ATPase_P-typ_transduc_dom_A_sf"/>
</dbReference>
<dbReference type="SUPFAM" id="SSF56784">
    <property type="entry name" value="HAD-like"/>
    <property type="match status" value="1"/>
</dbReference>
<evidence type="ECO:0000256" key="5">
    <source>
        <dbReference type="ARBA" id="ARBA00013555"/>
    </source>
</evidence>
<feature type="transmembrane region" description="Helical" evidence="18">
    <location>
        <begin position="673"/>
        <end position="696"/>
    </location>
</feature>
<feature type="transmembrane region" description="Helical" evidence="18">
    <location>
        <begin position="802"/>
        <end position="825"/>
    </location>
</feature>
<keyword evidence="21" id="KW-1185">Reference proteome</keyword>
<evidence type="ECO:0000256" key="4">
    <source>
        <dbReference type="ARBA" id="ARBA00012786"/>
    </source>
</evidence>
<dbReference type="Pfam" id="PF00122">
    <property type="entry name" value="E1-E2_ATPase"/>
    <property type="match status" value="1"/>
</dbReference>
<dbReference type="KEGG" id="fgg:FSB75_19060"/>
<dbReference type="InterPro" id="IPR036412">
    <property type="entry name" value="HAD-like_sf"/>
</dbReference>
<keyword evidence="8" id="KW-0597">Phosphoprotein</keyword>
<keyword evidence="13" id="KW-1278">Translocase</keyword>
<dbReference type="GO" id="GO:0015444">
    <property type="term" value="F:P-type magnesium transporter activity"/>
    <property type="evidence" value="ECO:0007669"/>
    <property type="project" value="UniProtKB-EC"/>
</dbReference>
<dbReference type="SFLD" id="SFLDG00002">
    <property type="entry name" value="C1.7:_P-type_atpase_like"/>
    <property type="match status" value="1"/>
</dbReference>
<keyword evidence="11" id="KW-0067">ATP-binding</keyword>
<comment type="similarity">
    <text evidence="3">Belongs to the cation transport ATPase (P-type) (TC 3.A.3) family. Type IIIB subfamily.</text>
</comment>
<evidence type="ECO:0000256" key="18">
    <source>
        <dbReference type="SAM" id="Phobius"/>
    </source>
</evidence>
<evidence type="ECO:0000313" key="21">
    <source>
        <dbReference type="Proteomes" id="UP000321204"/>
    </source>
</evidence>
<dbReference type="GO" id="GO:0016887">
    <property type="term" value="F:ATP hydrolysis activity"/>
    <property type="evidence" value="ECO:0007669"/>
    <property type="project" value="InterPro"/>
</dbReference>